<dbReference type="GO" id="GO:0005829">
    <property type="term" value="C:cytosol"/>
    <property type="evidence" value="ECO:0007669"/>
    <property type="project" value="TreeGrafter"/>
</dbReference>
<accession>A0A5N0V8E1</accession>
<dbReference type="PANTHER" id="PTHR43176:SF3">
    <property type="entry name" value="3-HYDROXYISOBUTYRYL-COA HYDROLASE, MITOCHONDRIAL"/>
    <property type="match status" value="1"/>
</dbReference>
<dbReference type="GO" id="GO:0016853">
    <property type="term" value="F:isomerase activity"/>
    <property type="evidence" value="ECO:0007669"/>
    <property type="project" value="UniProtKB-KW"/>
</dbReference>
<dbReference type="EMBL" id="VMNW02000012">
    <property type="protein sequence ID" value="KAA9162627.1"/>
    <property type="molecule type" value="Genomic_DNA"/>
</dbReference>
<evidence type="ECO:0000256" key="2">
    <source>
        <dbReference type="ARBA" id="ARBA00011915"/>
    </source>
</evidence>
<organism evidence="5 6">
    <name type="scientific">Amycolatopsis acidicola</name>
    <dbReference type="NCBI Taxonomy" id="2596893"/>
    <lineage>
        <taxon>Bacteria</taxon>
        <taxon>Bacillati</taxon>
        <taxon>Actinomycetota</taxon>
        <taxon>Actinomycetes</taxon>
        <taxon>Pseudonocardiales</taxon>
        <taxon>Pseudonocardiaceae</taxon>
        <taxon>Amycolatopsis</taxon>
    </lineage>
</organism>
<dbReference type="CDD" id="cd06558">
    <property type="entry name" value="crotonase-like"/>
    <property type="match status" value="1"/>
</dbReference>
<evidence type="ECO:0000259" key="4">
    <source>
        <dbReference type="Pfam" id="PF16113"/>
    </source>
</evidence>
<keyword evidence="3" id="KW-0378">Hydrolase</keyword>
<dbReference type="InterPro" id="IPR045004">
    <property type="entry name" value="ECH_dom"/>
</dbReference>
<keyword evidence="6" id="KW-1185">Reference proteome</keyword>
<proteinExistence type="predicted"/>
<dbReference type="InterPro" id="IPR029045">
    <property type="entry name" value="ClpP/crotonase-like_dom_sf"/>
</dbReference>
<evidence type="ECO:0000313" key="6">
    <source>
        <dbReference type="Proteomes" id="UP000319769"/>
    </source>
</evidence>
<dbReference type="Proteomes" id="UP000319769">
    <property type="component" value="Unassembled WGS sequence"/>
</dbReference>
<dbReference type="RefSeq" id="WP_144750000.1">
    <property type="nucleotide sequence ID" value="NZ_VMNW02000012.1"/>
</dbReference>
<reference evidence="5" key="1">
    <citation type="submission" date="2019-09" db="EMBL/GenBank/DDBJ databases">
        <authorList>
            <person name="Teo W.F.A."/>
            <person name="Duangmal K."/>
        </authorList>
    </citation>
    <scope>NUCLEOTIDE SEQUENCE [LARGE SCALE GENOMIC DNA]</scope>
    <source>
        <strain evidence="5">K81G1</strain>
    </source>
</reference>
<dbReference type="GO" id="GO:0006574">
    <property type="term" value="P:L-valine catabolic process"/>
    <property type="evidence" value="ECO:0007669"/>
    <property type="project" value="TreeGrafter"/>
</dbReference>
<sequence length="343" mass="36566">MSEEFVRVRRTGHLGHLTLDRPRQLNALTLGMITAMRKALLRWENDPEIRQILIDGAGDRGFCAGGDIRVVHDSARDATDAAEVLWREEYLLDALIGDYGKPVVVLMDGITMGGGIGLGGHASHRVVTERSVLAMPEVNLGIAPDVGGSLLFARAPGVLGRHLAMTGARFGAGDAIHCGFADVCVDSADLPALSADLAVAPAEDVVKGSVPPSPLSAASWISECYATDDAATILQRLREVPEAATAVRQIEAASPLAVRVALAAVGRAASLELPEVLDQDLRAGLRLIEGPDPVEGIRAVVVDKAHRPRWSAPSVAAVRPDEVERCFEDLGDRELRARQRMRA</sequence>
<dbReference type="AlphaFoldDB" id="A0A5N0V8E1"/>
<dbReference type="OrthoDB" id="9790967at2"/>
<dbReference type="NCBIfam" id="NF004127">
    <property type="entry name" value="PRK05617.1"/>
    <property type="match status" value="1"/>
</dbReference>
<dbReference type="SUPFAM" id="SSF52096">
    <property type="entry name" value="ClpP/crotonase"/>
    <property type="match status" value="1"/>
</dbReference>
<name>A0A5N0V8E1_9PSEU</name>
<dbReference type="InterPro" id="IPR032259">
    <property type="entry name" value="HIBYL-CoA-H"/>
</dbReference>
<dbReference type="GO" id="GO:0003860">
    <property type="term" value="F:3-hydroxyisobutyryl-CoA hydrolase activity"/>
    <property type="evidence" value="ECO:0007669"/>
    <property type="project" value="UniProtKB-EC"/>
</dbReference>
<evidence type="ECO:0000256" key="3">
    <source>
        <dbReference type="ARBA" id="ARBA00022801"/>
    </source>
</evidence>
<evidence type="ECO:0000256" key="1">
    <source>
        <dbReference type="ARBA" id="ARBA00001709"/>
    </source>
</evidence>
<gene>
    <name evidence="5" type="ORF">FPZ12_011270</name>
</gene>
<feature type="domain" description="Enoyl-CoA hydratase/isomerase" evidence="4">
    <location>
        <begin position="15"/>
        <end position="327"/>
    </location>
</feature>
<dbReference type="PANTHER" id="PTHR43176">
    <property type="entry name" value="3-HYDROXYISOBUTYRYL-COA HYDROLASE-RELATED"/>
    <property type="match status" value="1"/>
</dbReference>
<dbReference type="Pfam" id="PF16113">
    <property type="entry name" value="ECH_2"/>
    <property type="match status" value="1"/>
</dbReference>
<evidence type="ECO:0000313" key="5">
    <source>
        <dbReference type="EMBL" id="KAA9162627.1"/>
    </source>
</evidence>
<dbReference type="EC" id="3.1.2.4" evidence="2"/>
<protein>
    <recommendedName>
        <fullName evidence="2">3-hydroxyisobutyryl-CoA hydrolase</fullName>
        <ecNumber evidence="2">3.1.2.4</ecNumber>
    </recommendedName>
</protein>
<dbReference type="Gene3D" id="3.90.226.10">
    <property type="entry name" value="2-enoyl-CoA Hydratase, Chain A, domain 1"/>
    <property type="match status" value="1"/>
</dbReference>
<comment type="catalytic activity">
    <reaction evidence="1">
        <text>3-hydroxy-2-methylpropanoyl-CoA + H2O = 3-hydroxy-2-methylpropanoate + CoA + H(+)</text>
        <dbReference type="Rhea" id="RHEA:20888"/>
        <dbReference type="ChEBI" id="CHEBI:11805"/>
        <dbReference type="ChEBI" id="CHEBI:15377"/>
        <dbReference type="ChEBI" id="CHEBI:15378"/>
        <dbReference type="ChEBI" id="CHEBI:57287"/>
        <dbReference type="ChEBI" id="CHEBI:57340"/>
        <dbReference type="EC" id="3.1.2.4"/>
    </reaction>
</comment>
<comment type="caution">
    <text evidence="5">The sequence shown here is derived from an EMBL/GenBank/DDBJ whole genome shotgun (WGS) entry which is preliminary data.</text>
</comment>